<reference evidence="11 12" key="1">
    <citation type="journal article" date="2010" name="Stand. Genomic Sci.">
        <title>Permanent draft genome sequence of Dethiosulfovibrio peptidovorans type strain (SEBR 4207).</title>
        <authorList>
            <person name="Labutti K."/>
            <person name="Mayilraj S."/>
            <person name="Clum A."/>
            <person name="Lucas S."/>
            <person name="Glavina Del Rio T."/>
            <person name="Nolan M."/>
            <person name="Tice H."/>
            <person name="Cheng J.F."/>
            <person name="Pitluck S."/>
            <person name="Liolios K."/>
            <person name="Ivanova N."/>
            <person name="Mavromatis K."/>
            <person name="Mikhailova N."/>
            <person name="Pati A."/>
            <person name="Goodwin L."/>
            <person name="Chen A."/>
            <person name="Palaniappan K."/>
            <person name="Land M."/>
            <person name="Hauser L."/>
            <person name="Chang Y.J."/>
            <person name="Jeffries C.D."/>
            <person name="Rohde M."/>
            <person name="Spring S."/>
            <person name="Goker M."/>
            <person name="Woyke T."/>
            <person name="Bristow J."/>
            <person name="Eisen J.A."/>
            <person name="Markowitz V."/>
            <person name="Hugenholtz P."/>
            <person name="Kyrpides N.C."/>
            <person name="Klenk H.P."/>
            <person name="Lapidus A."/>
        </authorList>
    </citation>
    <scope>NUCLEOTIDE SEQUENCE [LARGE SCALE GENOMIC DNA]</scope>
    <source>
        <strain evidence="11 12">DSM 11002</strain>
    </source>
</reference>
<keyword evidence="9" id="KW-0051">Antiviral defense</keyword>
<evidence type="ECO:0000259" key="10">
    <source>
        <dbReference type="PROSITE" id="PS51643"/>
    </source>
</evidence>
<feature type="domain" description="HD Cas3-type" evidence="10">
    <location>
        <begin position="1"/>
        <end position="149"/>
    </location>
</feature>
<proteinExistence type="inferred from homology"/>
<dbReference type="GO" id="GO:0004518">
    <property type="term" value="F:nuclease activity"/>
    <property type="evidence" value="ECO:0007669"/>
    <property type="project" value="UniProtKB-KW"/>
</dbReference>
<dbReference type="GO" id="GO:0003677">
    <property type="term" value="F:DNA binding"/>
    <property type="evidence" value="ECO:0007669"/>
    <property type="project" value="InterPro"/>
</dbReference>
<dbReference type="CDD" id="cd09641">
    <property type="entry name" value="Cas3''_I"/>
    <property type="match status" value="1"/>
</dbReference>
<evidence type="ECO:0000256" key="8">
    <source>
        <dbReference type="ARBA" id="ARBA00022840"/>
    </source>
</evidence>
<evidence type="ECO:0000256" key="9">
    <source>
        <dbReference type="ARBA" id="ARBA00023118"/>
    </source>
</evidence>
<dbReference type="InterPro" id="IPR027417">
    <property type="entry name" value="P-loop_NTPase"/>
</dbReference>
<dbReference type="GO" id="GO:0016787">
    <property type="term" value="F:hydrolase activity"/>
    <property type="evidence" value="ECO:0007669"/>
    <property type="project" value="UniProtKB-KW"/>
</dbReference>
<dbReference type="GO" id="GO:0046872">
    <property type="term" value="F:metal ion binding"/>
    <property type="evidence" value="ECO:0007669"/>
    <property type="project" value="UniProtKB-KW"/>
</dbReference>
<sequence length="712" mass="81615">MALELARRFRIPIEISLLEGAAMTHDLEKANPLFQSYLLGRSRTGVNHACPSSCFSLHLTGSLWATEAVRRHHTHMVNAKDSKQFWIAREDSLSEIQGHMSSVIPSWRRWMSQEDWEDFIDTLWEPRVSEGDWLTLRSLLSLLVTADRMDAIGVRSLLEEPFPAFLPIDFSVRKPTSVDYWRSEVHDECLQSSRGITSPGLYTLTLPTGAGKTVTGLEIAYEIASRNGYKSIIYALPFISIIEQNSSVAKELFGIESVQEDHSQMISGKEVPDDDDVYSPWDKMSVLFRYWRSPVILTTMVQLWNSIYDPRANSSMDFHRLSRSVVIMDEPQGIPPKFWSGMGKTLDFLSEKLGTYFILMTATQPQIGEGIEISPKRYHFPNVRHRYKVLKDKFPLDDLPDLLFESLPVARGSGLVVLNTRKSAIRTYNLLKERLEGDVYFLSAWMTPIHRRKVLKRIKQAQLSGEPYYLISTQVVEAGVDLDFDWVFRDMGPLDSVVQVAGRCNRHGDPSRMGKVLVAEIIAENKVPYCSYVYDDVLLERSRRILRDRGNFDERDIPQIVQTYYGEIMDGISFSPVWEKLQKGLWGPEEKEELIPRDFKGFRVFVELDQDIRYILLRLRDDKWTLESLDEKKRLAKITQQYAIEVPIEELKQWRGELARFLTEDDIPPLGPFLGDDSWFLTSAAVGDIYDDQVGFVPVSLWGGGDGGALFL</sequence>
<dbReference type="InterPro" id="IPR001650">
    <property type="entry name" value="Helicase_C-like"/>
</dbReference>
<evidence type="ECO:0000256" key="4">
    <source>
        <dbReference type="ARBA" id="ARBA00022723"/>
    </source>
</evidence>
<dbReference type="Pfam" id="PF04851">
    <property type="entry name" value="ResIII"/>
    <property type="match status" value="1"/>
</dbReference>
<evidence type="ECO:0000313" key="11">
    <source>
        <dbReference type="EMBL" id="EFC90517.1"/>
    </source>
</evidence>
<dbReference type="AlphaFoldDB" id="D2Z4I8"/>
<keyword evidence="4" id="KW-0479">Metal-binding</keyword>
<dbReference type="STRING" id="469381.Dpep_0487"/>
<dbReference type="Proteomes" id="UP000006427">
    <property type="component" value="Unassembled WGS sequence"/>
</dbReference>
<comment type="similarity">
    <text evidence="1">In the N-terminal section; belongs to the CRISPR-associated nuclease Cas3-HD family.</text>
</comment>
<dbReference type="GO" id="GO:0004386">
    <property type="term" value="F:helicase activity"/>
    <property type="evidence" value="ECO:0007669"/>
    <property type="project" value="UniProtKB-KW"/>
</dbReference>
<keyword evidence="6" id="KW-0378">Hydrolase</keyword>
<dbReference type="eggNOG" id="COG1203">
    <property type="taxonomic scope" value="Bacteria"/>
</dbReference>
<dbReference type="InterPro" id="IPR006474">
    <property type="entry name" value="Helicase_Cas3_CRISPR-ass_core"/>
</dbReference>
<accession>D2Z4I8</accession>
<evidence type="ECO:0000256" key="2">
    <source>
        <dbReference type="ARBA" id="ARBA00009046"/>
    </source>
</evidence>
<dbReference type="Pfam" id="PF22590">
    <property type="entry name" value="Cas3-like_C_2"/>
    <property type="match status" value="1"/>
</dbReference>
<dbReference type="Gene3D" id="3.40.50.300">
    <property type="entry name" value="P-loop containing nucleotide triphosphate hydrolases"/>
    <property type="match status" value="2"/>
</dbReference>
<dbReference type="InterPro" id="IPR006483">
    <property type="entry name" value="CRISPR-assoc_Cas3_HD"/>
</dbReference>
<name>D2Z4I8_9BACT</name>
<evidence type="ECO:0000256" key="1">
    <source>
        <dbReference type="ARBA" id="ARBA00006847"/>
    </source>
</evidence>
<dbReference type="NCBIfam" id="TIGR01587">
    <property type="entry name" value="cas3_core"/>
    <property type="match status" value="1"/>
</dbReference>
<evidence type="ECO:0000256" key="5">
    <source>
        <dbReference type="ARBA" id="ARBA00022741"/>
    </source>
</evidence>
<gene>
    <name evidence="11" type="ORF">Dpep_0487</name>
</gene>
<evidence type="ECO:0000313" key="12">
    <source>
        <dbReference type="Proteomes" id="UP000006427"/>
    </source>
</evidence>
<protein>
    <submittedName>
        <fullName evidence="11">CRISPR-associated helicase Cas3</fullName>
    </submittedName>
</protein>
<dbReference type="CDD" id="cd17930">
    <property type="entry name" value="DEXHc_cas3"/>
    <property type="match status" value="1"/>
</dbReference>
<dbReference type="EMBL" id="ABTR02000001">
    <property type="protein sequence ID" value="EFC90517.1"/>
    <property type="molecule type" value="Genomic_DNA"/>
</dbReference>
<dbReference type="InterPro" id="IPR054712">
    <property type="entry name" value="Cas3-like_dom"/>
</dbReference>
<dbReference type="InterPro" id="IPR006935">
    <property type="entry name" value="Helicase/UvrB_N"/>
</dbReference>
<dbReference type="GO" id="GO:0005524">
    <property type="term" value="F:ATP binding"/>
    <property type="evidence" value="ECO:0007669"/>
    <property type="project" value="UniProtKB-KW"/>
</dbReference>
<keyword evidence="3" id="KW-0540">Nuclease</keyword>
<evidence type="ECO:0000256" key="3">
    <source>
        <dbReference type="ARBA" id="ARBA00022722"/>
    </source>
</evidence>
<comment type="caution">
    <text evidence="11">The sequence shown here is derived from an EMBL/GenBank/DDBJ whole genome shotgun (WGS) entry which is preliminary data.</text>
</comment>
<dbReference type="SMART" id="SM00490">
    <property type="entry name" value="HELICc"/>
    <property type="match status" value="1"/>
</dbReference>
<keyword evidence="12" id="KW-1185">Reference proteome</keyword>
<dbReference type="PaxDb" id="469381-Dpep_0487"/>
<comment type="similarity">
    <text evidence="2">In the central section; belongs to the CRISPR-associated helicase Cas3 family.</text>
</comment>
<keyword evidence="7" id="KW-0347">Helicase</keyword>
<keyword evidence="5" id="KW-0547">Nucleotide-binding</keyword>
<dbReference type="GO" id="GO:0051607">
    <property type="term" value="P:defense response to virus"/>
    <property type="evidence" value="ECO:0007669"/>
    <property type="project" value="UniProtKB-KW"/>
</dbReference>
<dbReference type="PROSITE" id="PS51643">
    <property type="entry name" value="HD_CAS3"/>
    <property type="match status" value="1"/>
</dbReference>
<evidence type="ECO:0000256" key="6">
    <source>
        <dbReference type="ARBA" id="ARBA00022801"/>
    </source>
</evidence>
<dbReference type="InterPro" id="IPR038257">
    <property type="entry name" value="CRISPR-assoc_Cas3_HD_sf"/>
</dbReference>
<evidence type="ECO:0000256" key="7">
    <source>
        <dbReference type="ARBA" id="ARBA00022806"/>
    </source>
</evidence>
<keyword evidence="8" id="KW-0067">ATP-binding</keyword>
<dbReference type="SUPFAM" id="SSF52540">
    <property type="entry name" value="P-loop containing nucleoside triphosphate hydrolases"/>
    <property type="match status" value="1"/>
</dbReference>
<dbReference type="Gene3D" id="1.10.3210.30">
    <property type="match status" value="1"/>
</dbReference>
<organism evidence="11 12">
    <name type="scientific">Dethiosulfovibrio peptidovorans DSM 11002</name>
    <dbReference type="NCBI Taxonomy" id="469381"/>
    <lineage>
        <taxon>Bacteria</taxon>
        <taxon>Thermotogati</taxon>
        <taxon>Synergistota</taxon>
        <taxon>Synergistia</taxon>
        <taxon>Synergistales</taxon>
        <taxon>Dethiosulfovibrionaceae</taxon>
        <taxon>Dethiosulfovibrio</taxon>
    </lineage>
</organism>